<organism evidence="2 3">
    <name type="scientific">Gilvimarinus japonicus</name>
    <dbReference type="NCBI Taxonomy" id="1796469"/>
    <lineage>
        <taxon>Bacteria</taxon>
        <taxon>Pseudomonadati</taxon>
        <taxon>Pseudomonadota</taxon>
        <taxon>Gammaproteobacteria</taxon>
        <taxon>Cellvibrionales</taxon>
        <taxon>Cellvibrionaceae</taxon>
        <taxon>Gilvimarinus</taxon>
    </lineage>
</organism>
<dbReference type="RefSeq" id="WP_382414974.1">
    <property type="nucleotide sequence ID" value="NZ_AP031500.1"/>
</dbReference>
<name>A0ABV7HTF7_9GAMM</name>
<dbReference type="Proteomes" id="UP001595548">
    <property type="component" value="Unassembled WGS sequence"/>
</dbReference>
<proteinExistence type="predicted"/>
<evidence type="ECO:0000256" key="1">
    <source>
        <dbReference type="SAM" id="MobiDB-lite"/>
    </source>
</evidence>
<evidence type="ECO:0000313" key="2">
    <source>
        <dbReference type="EMBL" id="MFC3154617.1"/>
    </source>
</evidence>
<accession>A0ABV7HTF7</accession>
<evidence type="ECO:0000313" key="3">
    <source>
        <dbReference type="Proteomes" id="UP001595548"/>
    </source>
</evidence>
<protein>
    <submittedName>
        <fullName evidence="2">Uncharacterized protein</fullName>
    </submittedName>
</protein>
<comment type="caution">
    <text evidence="2">The sequence shown here is derived from an EMBL/GenBank/DDBJ whole genome shotgun (WGS) entry which is preliminary data.</text>
</comment>
<feature type="region of interest" description="Disordered" evidence="1">
    <location>
        <begin position="84"/>
        <end position="117"/>
    </location>
</feature>
<keyword evidence="3" id="KW-1185">Reference proteome</keyword>
<dbReference type="EMBL" id="JBHRTL010000005">
    <property type="protein sequence ID" value="MFC3154617.1"/>
    <property type="molecule type" value="Genomic_DNA"/>
</dbReference>
<reference evidence="3" key="1">
    <citation type="journal article" date="2019" name="Int. J. Syst. Evol. Microbiol.">
        <title>The Global Catalogue of Microorganisms (GCM) 10K type strain sequencing project: providing services to taxonomists for standard genome sequencing and annotation.</title>
        <authorList>
            <consortium name="The Broad Institute Genomics Platform"/>
            <consortium name="The Broad Institute Genome Sequencing Center for Infectious Disease"/>
            <person name="Wu L."/>
            <person name="Ma J."/>
        </authorList>
    </citation>
    <scope>NUCLEOTIDE SEQUENCE [LARGE SCALE GENOMIC DNA]</scope>
    <source>
        <strain evidence="3">KCTC 52141</strain>
    </source>
</reference>
<sequence>MEGTKNDAEWGSHDKAHSNLEVGMDKYRQNRQLDKKIPISFHMKKSSKLCIDAVRESAAKNCDSKCLQAQLDYHYKQCKDLEAEASDESDAEKLEPNAGTGRLPTLPKKVTDDNFEG</sequence>
<feature type="region of interest" description="Disordered" evidence="1">
    <location>
        <begin position="1"/>
        <end position="22"/>
    </location>
</feature>
<gene>
    <name evidence="2" type="ORF">ACFOEB_05325</name>
</gene>